<dbReference type="Gene3D" id="2.60.120.10">
    <property type="entry name" value="Jelly Rolls"/>
    <property type="match status" value="1"/>
</dbReference>
<feature type="domain" description="HTH cro/C1-type" evidence="2">
    <location>
        <begin position="10"/>
        <end position="64"/>
    </location>
</feature>
<dbReference type="SUPFAM" id="SSF51182">
    <property type="entry name" value="RmlC-like cupins"/>
    <property type="match status" value="1"/>
</dbReference>
<dbReference type="InterPro" id="IPR010982">
    <property type="entry name" value="Lambda_DNA-bd_dom_sf"/>
</dbReference>
<dbReference type="InterPro" id="IPR001387">
    <property type="entry name" value="Cro/C1-type_HTH"/>
</dbReference>
<dbReference type="PANTHER" id="PTHR46797">
    <property type="entry name" value="HTH-TYPE TRANSCRIPTIONAL REGULATOR"/>
    <property type="match status" value="1"/>
</dbReference>
<keyword evidence="1" id="KW-0238">DNA-binding</keyword>
<evidence type="ECO:0000313" key="4">
    <source>
        <dbReference type="Proteomes" id="UP000094828"/>
    </source>
</evidence>
<dbReference type="InterPro" id="IPR014710">
    <property type="entry name" value="RmlC-like_jellyroll"/>
</dbReference>
<dbReference type="SUPFAM" id="SSF47413">
    <property type="entry name" value="lambda repressor-like DNA-binding domains"/>
    <property type="match status" value="1"/>
</dbReference>
<dbReference type="Pfam" id="PF07883">
    <property type="entry name" value="Cupin_2"/>
    <property type="match status" value="1"/>
</dbReference>
<dbReference type="RefSeq" id="WP_013111155.1">
    <property type="nucleotide sequence ID" value="NZ_LYDR01000095.1"/>
</dbReference>
<dbReference type="Pfam" id="PF13560">
    <property type="entry name" value="HTH_31"/>
    <property type="match status" value="1"/>
</dbReference>
<dbReference type="CDD" id="cd02209">
    <property type="entry name" value="cupin_XRE_C"/>
    <property type="match status" value="1"/>
</dbReference>
<evidence type="ECO:0000313" key="3">
    <source>
        <dbReference type="EMBL" id="ODA30969.1"/>
    </source>
</evidence>
<dbReference type="EMBL" id="LYDR01000095">
    <property type="protein sequence ID" value="ODA30969.1"/>
    <property type="molecule type" value="Genomic_DNA"/>
</dbReference>
<comment type="caution">
    <text evidence="3">The sequence shown here is derived from an EMBL/GenBank/DDBJ whole genome shotgun (WGS) entry which is preliminary data.</text>
</comment>
<dbReference type="AlphaFoldDB" id="A0A1C3ECK3"/>
<accession>A0A1C3ECK3</accession>
<name>A0A1C3ECK3_9PLAN</name>
<reference evidence="3 4" key="1">
    <citation type="submission" date="2016-05" db="EMBL/GenBank/DDBJ databases">
        <title>Genomic and physiological characterization of Planctopirus sp. isolated from fresh water lake.</title>
        <authorList>
            <person name="Subhash Y."/>
            <person name="Ramana C."/>
        </authorList>
    </citation>
    <scope>NUCLEOTIDE SEQUENCE [LARGE SCALE GENOMIC DNA]</scope>
    <source>
        <strain evidence="3 4">JC280</strain>
    </source>
</reference>
<dbReference type="GO" id="GO:0003677">
    <property type="term" value="F:DNA binding"/>
    <property type="evidence" value="ECO:0007669"/>
    <property type="project" value="UniProtKB-KW"/>
</dbReference>
<dbReference type="PROSITE" id="PS50943">
    <property type="entry name" value="HTH_CROC1"/>
    <property type="match status" value="1"/>
</dbReference>
<dbReference type="SMART" id="SM00530">
    <property type="entry name" value="HTH_XRE"/>
    <property type="match status" value="1"/>
</dbReference>
<dbReference type="PANTHER" id="PTHR46797:SF1">
    <property type="entry name" value="METHYLPHOSPHONATE SYNTHASE"/>
    <property type="match status" value="1"/>
</dbReference>
<keyword evidence="4" id="KW-1185">Reference proteome</keyword>
<evidence type="ECO:0000259" key="2">
    <source>
        <dbReference type="PROSITE" id="PS50943"/>
    </source>
</evidence>
<dbReference type="STRING" id="1841610.A6X21_23240"/>
<dbReference type="Gene3D" id="1.10.260.40">
    <property type="entry name" value="lambda repressor-like DNA-binding domains"/>
    <property type="match status" value="1"/>
</dbReference>
<protein>
    <submittedName>
        <fullName evidence="3">Cupin</fullName>
    </submittedName>
</protein>
<dbReference type="OrthoDB" id="9814553at2"/>
<dbReference type="GO" id="GO:0003700">
    <property type="term" value="F:DNA-binding transcription factor activity"/>
    <property type="evidence" value="ECO:0007669"/>
    <property type="project" value="TreeGrafter"/>
</dbReference>
<organism evidence="3 4">
    <name type="scientific">Planctopirus hydrillae</name>
    <dbReference type="NCBI Taxonomy" id="1841610"/>
    <lineage>
        <taxon>Bacteria</taxon>
        <taxon>Pseudomonadati</taxon>
        <taxon>Planctomycetota</taxon>
        <taxon>Planctomycetia</taxon>
        <taxon>Planctomycetales</taxon>
        <taxon>Planctomycetaceae</taxon>
        <taxon>Planctopirus</taxon>
    </lineage>
</organism>
<dbReference type="Proteomes" id="UP000094828">
    <property type="component" value="Unassembled WGS sequence"/>
</dbReference>
<dbReference type="InterPro" id="IPR013096">
    <property type="entry name" value="Cupin_2"/>
</dbReference>
<dbReference type="InterPro" id="IPR011051">
    <property type="entry name" value="RmlC_Cupin_sf"/>
</dbReference>
<proteinExistence type="predicted"/>
<gene>
    <name evidence="3" type="ORF">A6X21_23240</name>
</gene>
<dbReference type="GO" id="GO:0005829">
    <property type="term" value="C:cytosol"/>
    <property type="evidence" value="ECO:0007669"/>
    <property type="project" value="TreeGrafter"/>
</dbReference>
<dbReference type="CDD" id="cd00093">
    <property type="entry name" value="HTH_XRE"/>
    <property type="match status" value="1"/>
</dbReference>
<dbReference type="InterPro" id="IPR050807">
    <property type="entry name" value="TransReg_Diox_bact_type"/>
</dbReference>
<evidence type="ECO:0000256" key="1">
    <source>
        <dbReference type="ARBA" id="ARBA00023125"/>
    </source>
</evidence>
<sequence length="189" mass="21338">MNLVELAQRIKNHRIDQRLTLDQVASRTGLTRSWWSKVENFRITPSLQSLGQIAAALGVSVSDLVEGLDRKPQMAVIRKSERKVVERNPETSDIVYESLAHVRPDRAMDPFLLTVPAGGQRKDALGHEGEEFLLVLSGKVQLEYNNEMLELEEGDSLYFDATTPHRLVNPFTTDTRVLCVFYSGRQASE</sequence>